<dbReference type="EMBL" id="WIXE01020480">
    <property type="protein sequence ID" value="KAK5969176.1"/>
    <property type="molecule type" value="Genomic_DNA"/>
</dbReference>
<comment type="caution">
    <text evidence="1">The sequence shown here is derived from an EMBL/GenBank/DDBJ whole genome shotgun (WGS) entry which is preliminary data.</text>
</comment>
<keyword evidence="2" id="KW-1185">Reference proteome</keyword>
<dbReference type="Proteomes" id="UP001331761">
    <property type="component" value="Unassembled WGS sequence"/>
</dbReference>
<gene>
    <name evidence="1" type="ORF">GCK32_009524</name>
</gene>
<dbReference type="InterPro" id="IPR038437">
    <property type="entry name" value="GINS_Psf3_sf"/>
</dbReference>
<dbReference type="AlphaFoldDB" id="A0AAN8EY04"/>
<name>A0AAN8EY04_TRICO</name>
<evidence type="ECO:0000313" key="1">
    <source>
        <dbReference type="EMBL" id="KAK5969176.1"/>
    </source>
</evidence>
<evidence type="ECO:0000313" key="2">
    <source>
        <dbReference type="Proteomes" id="UP001331761"/>
    </source>
</evidence>
<dbReference type="Gene3D" id="1.20.58.2050">
    <property type="match status" value="1"/>
</dbReference>
<accession>A0AAN8EY04</accession>
<organism evidence="1 2">
    <name type="scientific">Trichostrongylus colubriformis</name>
    <name type="common">Black scour worm</name>
    <dbReference type="NCBI Taxonomy" id="6319"/>
    <lineage>
        <taxon>Eukaryota</taxon>
        <taxon>Metazoa</taxon>
        <taxon>Ecdysozoa</taxon>
        <taxon>Nematoda</taxon>
        <taxon>Chromadorea</taxon>
        <taxon>Rhabditida</taxon>
        <taxon>Rhabditina</taxon>
        <taxon>Rhabditomorpha</taxon>
        <taxon>Strongyloidea</taxon>
        <taxon>Trichostrongylidae</taxon>
        <taxon>Trichostrongylus</taxon>
    </lineage>
</organism>
<dbReference type="SUPFAM" id="SSF160059">
    <property type="entry name" value="PriA/YqbF domain"/>
    <property type="match status" value="1"/>
</dbReference>
<proteinExistence type="predicted"/>
<protein>
    <submittedName>
        <fullName evidence="1">Uncharacterized protein</fullName>
    </submittedName>
</protein>
<reference evidence="1 2" key="1">
    <citation type="submission" date="2019-10" db="EMBL/GenBank/DDBJ databases">
        <title>Assembly and Annotation for the nematode Trichostrongylus colubriformis.</title>
        <authorList>
            <person name="Martin J."/>
        </authorList>
    </citation>
    <scope>NUCLEOTIDE SEQUENCE [LARGE SCALE GENOMIC DNA]</scope>
    <source>
        <strain evidence="1">G859</strain>
        <tissue evidence="1">Whole worm</tissue>
    </source>
</reference>
<sequence length="133" mass="15507">MASNESEVAADFYDIDSLLSRSTKVACTYSSNTPREVYELLGTYAPHYTDEKGYKVLTPFWFVRALEPFCSVRRGLSICTFSYEMHRTFDYFEKALVTFNWWLRLFLAWGTTTHGPIDFARCPCIRGLKRKKV</sequence>